<keyword evidence="8" id="KW-1185">Reference proteome</keyword>
<dbReference type="InterPro" id="IPR030390">
    <property type="entry name" value="MeTrfase_TrmA_AS"/>
</dbReference>
<dbReference type="GO" id="GO:0070475">
    <property type="term" value="P:rRNA base methylation"/>
    <property type="evidence" value="ECO:0007669"/>
    <property type="project" value="TreeGrafter"/>
</dbReference>
<feature type="binding site" evidence="4">
    <location>
        <position position="347"/>
    </location>
    <ligand>
        <name>S-adenosyl-L-methionine</name>
        <dbReference type="ChEBI" id="CHEBI:59789"/>
    </ligand>
</feature>
<feature type="binding site" evidence="4">
    <location>
        <position position="395"/>
    </location>
    <ligand>
        <name>S-adenosyl-L-methionine</name>
        <dbReference type="ChEBI" id="CHEBI:59789"/>
    </ligand>
</feature>
<proteinExistence type="inferred from homology"/>
<dbReference type="GO" id="GO:0070041">
    <property type="term" value="F:rRNA (uridine-C5-)-methyltransferase activity"/>
    <property type="evidence" value="ECO:0007669"/>
    <property type="project" value="TreeGrafter"/>
</dbReference>
<accession>A0A4R2RXC6</accession>
<dbReference type="Gene3D" id="3.40.50.150">
    <property type="entry name" value="Vaccinia Virus protein VP39"/>
    <property type="match status" value="1"/>
</dbReference>
<feature type="active site" description="Nucleophile" evidence="4">
    <location>
        <position position="422"/>
    </location>
</feature>
<dbReference type="FunFam" id="3.40.50.150:FF:000009">
    <property type="entry name" value="23S rRNA (Uracil(1939)-C(5))-methyltransferase RlmD"/>
    <property type="match status" value="1"/>
</dbReference>
<dbReference type="InterPro" id="IPR029063">
    <property type="entry name" value="SAM-dependent_MTases_sf"/>
</dbReference>
<dbReference type="Pfam" id="PF01938">
    <property type="entry name" value="TRAM"/>
    <property type="match status" value="1"/>
</dbReference>
<feature type="domain" description="TRAM" evidence="6">
    <location>
        <begin position="1"/>
        <end position="58"/>
    </location>
</feature>
<reference evidence="7 8" key="1">
    <citation type="submission" date="2019-03" db="EMBL/GenBank/DDBJ databases">
        <title>Genomic Encyclopedia of Type Strains, Phase IV (KMG-IV): sequencing the most valuable type-strain genomes for metagenomic binning, comparative biology and taxonomic classification.</title>
        <authorList>
            <person name="Goeker M."/>
        </authorList>
    </citation>
    <scope>NUCLEOTIDE SEQUENCE [LARGE SCALE GENOMIC DNA]</scope>
    <source>
        <strain evidence="7 8">DSM 11170</strain>
    </source>
</reference>
<keyword evidence="2 4" id="KW-0808">Transferase</keyword>
<evidence type="ECO:0000313" key="7">
    <source>
        <dbReference type="EMBL" id="TCP68118.1"/>
    </source>
</evidence>
<comment type="caution">
    <text evidence="7">The sequence shown here is derived from an EMBL/GenBank/DDBJ whole genome shotgun (WGS) entry which is preliminary data.</text>
</comment>
<dbReference type="SUPFAM" id="SSF53335">
    <property type="entry name" value="S-adenosyl-L-methionine-dependent methyltransferases"/>
    <property type="match status" value="1"/>
</dbReference>
<dbReference type="InterPro" id="IPR012340">
    <property type="entry name" value="NA-bd_OB-fold"/>
</dbReference>
<dbReference type="EMBL" id="SLXT01000004">
    <property type="protein sequence ID" value="TCP68118.1"/>
    <property type="molecule type" value="Genomic_DNA"/>
</dbReference>
<organism evidence="7 8">
    <name type="scientific">Heliophilum fasciatum</name>
    <dbReference type="NCBI Taxonomy" id="35700"/>
    <lineage>
        <taxon>Bacteria</taxon>
        <taxon>Bacillati</taxon>
        <taxon>Bacillota</taxon>
        <taxon>Clostridia</taxon>
        <taxon>Eubacteriales</taxon>
        <taxon>Heliobacteriaceae</taxon>
        <taxon>Heliophilum</taxon>
    </lineage>
</organism>
<dbReference type="InterPro" id="IPR030391">
    <property type="entry name" value="MeTrfase_TrmA_CS"/>
</dbReference>
<feature type="active site" evidence="5">
    <location>
        <position position="422"/>
    </location>
</feature>
<evidence type="ECO:0000313" key="8">
    <source>
        <dbReference type="Proteomes" id="UP000294813"/>
    </source>
</evidence>
<dbReference type="Gene3D" id="2.40.50.1070">
    <property type="match status" value="1"/>
</dbReference>
<dbReference type="CDD" id="cd02440">
    <property type="entry name" value="AdoMet_MTases"/>
    <property type="match status" value="1"/>
</dbReference>
<dbReference type="PROSITE" id="PS01230">
    <property type="entry name" value="TRMA_1"/>
    <property type="match status" value="1"/>
</dbReference>
<sequence length="467" mass="51124">MQLGQELEIIGENISLQGDGIARPQGITCFVPGLLPGEKARVKITQVKKNYLRAQVIERKSAAPERVEPRCSSFGLCGGCQFQMLDYASQLALKRQAVVDALQRLAHLHDVDVQPVQGMDHPWRYRNRVQLHFQASQQGWRLGHYQAGSRQVVENDDCPLLPIPLTEVITELRGQLAKHDPECRWPLTHAVIKSVRTNARTGNEAAAGEKKADAGIELMLIIVVSKATADLRERWAAIADAMIERNPLLTSVVLNLNPHSNGEVLGRRYLNTWGKKRLVEHTAARLQLEVGAASFQQVNPTQADVLLQVIGAACALTGSETVIDAYCGVGAISLYLAQRAKAVVGIEEVAPAVDDARRNALINACTNATFHVAAVEEMLPNYIKEGKACDVLVLDPPRRGCDPRVIDAIAEAEIQRIVYVSCDPASMARDVGRLVVAGYRVGSVQPVDMFPQTGHVETVVLMSRVEK</sequence>
<gene>
    <name evidence="7" type="ORF">EDD73_10420</name>
</gene>
<evidence type="ECO:0000256" key="2">
    <source>
        <dbReference type="ARBA" id="ARBA00022679"/>
    </source>
</evidence>
<dbReference type="PROSITE" id="PS01231">
    <property type="entry name" value="TRMA_2"/>
    <property type="match status" value="1"/>
</dbReference>
<dbReference type="PANTHER" id="PTHR11061">
    <property type="entry name" value="RNA M5U METHYLTRANSFERASE"/>
    <property type="match status" value="1"/>
</dbReference>
<dbReference type="NCBIfam" id="TIGR00479">
    <property type="entry name" value="rumA"/>
    <property type="match status" value="1"/>
</dbReference>
<keyword evidence="1 4" id="KW-0489">Methyltransferase</keyword>
<dbReference type="PANTHER" id="PTHR11061:SF30">
    <property type="entry name" value="TRNA (URACIL(54)-C(5))-METHYLTRANSFERASE"/>
    <property type="match status" value="1"/>
</dbReference>
<dbReference type="InterPro" id="IPR010280">
    <property type="entry name" value="U5_MeTrfase_fam"/>
</dbReference>
<dbReference type="AlphaFoldDB" id="A0A4R2RXC6"/>
<feature type="binding site" evidence="4">
    <location>
        <position position="326"/>
    </location>
    <ligand>
        <name>S-adenosyl-L-methionine</name>
        <dbReference type="ChEBI" id="CHEBI:59789"/>
    </ligand>
</feature>
<dbReference type="PROSITE" id="PS51687">
    <property type="entry name" value="SAM_MT_RNA_M5U"/>
    <property type="match status" value="1"/>
</dbReference>
<dbReference type="PROSITE" id="PS50926">
    <property type="entry name" value="TRAM"/>
    <property type="match status" value="1"/>
</dbReference>
<evidence type="ECO:0000256" key="4">
    <source>
        <dbReference type="PROSITE-ProRule" id="PRU01024"/>
    </source>
</evidence>
<dbReference type="RefSeq" id="WP_165876274.1">
    <property type="nucleotide sequence ID" value="NZ_JAOQNU010000004.1"/>
</dbReference>
<dbReference type="InterPro" id="IPR002792">
    <property type="entry name" value="TRAM_dom"/>
</dbReference>
<protein>
    <submittedName>
        <fullName evidence="7">23S rRNA m(5)U-1939 methyltransferase</fullName>
    </submittedName>
</protein>
<dbReference type="Proteomes" id="UP000294813">
    <property type="component" value="Unassembled WGS sequence"/>
</dbReference>
<dbReference type="SUPFAM" id="SSF50249">
    <property type="entry name" value="Nucleic acid-binding proteins"/>
    <property type="match status" value="1"/>
</dbReference>
<evidence type="ECO:0000256" key="5">
    <source>
        <dbReference type="PROSITE-ProRule" id="PRU10015"/>
    </source>
</evidence>
<dbReference type="Gene3D" id="2.40.50.140">
    <property type="entry name" value="Nucleic acid-binding proteins"/>
    <property type="match status" value="1"/>
</dbReference>
<keyword evidence="3 4" id="KW-0949">S-adenosyl-L-methionine</keyword>
<evidence type="ECO:0000259" key="6">
    <source>
        <dbReference type="PROSITE" id="PS50926"/>
    </source>
</evidence>
<evidence type="ECO:0000256" key="1">
    <source>
        <dbReference type="ARBA" id="ARBA00022603"/>
    </source>
</evidence>
<evidence type="ECO:0000256" key="3">
    <source>
        <dbReference type="ARBA" id="ARBA00022691"/>
    </source>
</evidence>
<feature type="binding site" evidence="4">
    <location>
        <position position="297"/>
    </location>
    <ligand>
        <name>S-adenosyl-L-methionine</name>
        <dbReference type="ChEBI" id="CHEBI:59789"/>
    </ligand>
</feature>
<dbReference type="Pfam" id="PF05958">
    <property type="entry name" value="tRNA_U5-meth_tr"/>
    <property type="match status" value="1"/>
</dbReference>
<name>A0A4R2RXC6_9FIRM</name>
<comment type="similarity">
    <text evidence="4">Belongs to the class I-like SAM-binding methyltransferase superfamily. RNA M5U methyltransferase family.</text>
</comment>